<evidence type="ECO:0000313" key="11">
    <source>
        <dbReference type="EMBL" id="KAK6329934.1"/>
    </source>
</evidence>
<evidence type="ECO:0000256" key="1">
    <source>
        <dbReference type="ARBA" id="ARBA00012513"/>
    </source>
</evidence>
<feature type="region of interest" description="Disordered" evidence="9">
    <location>
        <begin position="96"/>
        <end position="117"/>
    </location>
</feature>
<dbReference type="GO" id="GO:0004674">
    <property type="term" value="F:protein serine/threonine kinase activity"/>
    <property type="evidence" value="ECO:0007669"/>
    <property type="project" value="UniProtKB-KW"/>
</dbReference>
<feature type="domain" description="Protein kinase" evidence="10">
    <location>
        <begin position="128"/>
        <end position="490"/>
    </location>
</feature>
<keyword evidence="6" id="KW-0067">ATP-binding</keyword>
<dbReference type="PANTHER" id="PTHR43671:SF98">
    <property type="entry name" value="SERINE_THREONINE-PROTEIN KINASE NEK11"/>
    <property type="match status" value="1"/>
</dbReference>
<dbReference type="EMBL" id="JAVHNR010000012">
    <property type="protein sequence ID" value="KAK6329934.1"/>
    <property type="molecule type" value="Genomic_DNA"/>
</dbReference>
<evidence type="ECO:0000256" key="7">
    <source>
        <dbReference type="ARBA" id="ARBA00047899"/>
    </source>
</evidence>
<evidence type="ECO:0000259" key="10">
    <source>
        <dbReference type="PROSITE" id="PS50011"/>
    </source>
</evidence>
<comment type="catalytic activity">
    <reaction evidence="8">
        <text>L-seryl-[protein] + ATP = O-phospho-L-seryl-[protein] + ADP + H(+)</text>
        <dbReference type="Rhea" id="RHEA:17989"/>
        <dbReference type="Rhea" id="RHEA-COMP:9863"/>
        <dbReference type="Rhea" id="RHEA-COMP:11604"/>
        <dbReference type="ChEBI" id="CHEBI:15378"/>
        <dbReference type="ChEBI" id="CHEBI:29999"/>
        <dbReference type="ChEBI" id="CHEBI:30616"/>
        <dbReference type="ChEBI" id="CHEBI:83421"/>
        <dbReference type="ChEBI" id="CHEBI:456216"/>
        <dbReference type="EC" id="2.7.11.1"/>
    </reaction>
</comment>
<dbReference type="InterPro" id="IPR050660">
    <property type="entry name" value="NEK_Ser/Thr_kinase"/>
</dbReference>
<dbReference type="Proteomes" id="UP001313282">
    <property type="component" value="Unassembled WGS sequence"/>
</dbReference>
<keyword evidence="5 11" id="KW-0418">Kinase</keyword>
<evidence type="ECO:0000256" key="2">
    <source>
        <dbReference type="ARBA" id="ARBA00022527"/>
    </source>
</evidence>
<dbReference type="Pfam" id="PF00069">
    <property type="entry name" value="Pkinase"/>
    <property type="match status" value="1"/>
</dbReference>
<evidence type="ECO:0000256" key="5">
    <source>
        <dbReference type="ARBA" id="ARBA00022777"/>
    </source>
</evidence>
<feature type="region of interest" description="Disordered" evidence="9">
    <location>
        <begin position="37"/>
        <end position="78"/>
    </location>
</feature>
<evidence type="ECO:0000256" key="4">
    <source>
        <dbReference type="ARBA" id="ARBA00022741"/>
    </source>
</evidence>
<evidence type="ECO:0000313" key="12">
    <source>
        <dbReference type="Proteomes" id="UP001313282"/>
    </source>
</evidence>
<dbReference type="InterPro" id="IPR008271">
    <property type="entry name" value="Ser/Thr_kinase_AS"/>
</dbReference>
<comment type="catalytic activity">
    <reaction evidence="7">
        <text>L-threonyl-[protein] + ATP = O-phospho-L-threonyl-[protein] + ADP + H(+)</text>
        <dbReference type="Rhea" id="RHEA:46608"/>
        <dbReference type="Rhea" id="RHEA-COMP:11060"/>
        <dbReference type="Rhea" id="RHEA-COMP:11605"/>
        <dbReference type="ChEBI" id="CHEBI:15378"/>
        <dbReference type="ChEBI" id="CHEBI:30013"/>
        <dbReference type="ChEBI" id="CHEBI:30616"/>
        <dbReference type="ChEBI" id="CHEBI:61977"/>
        <dbReference type="ChEBI" id="CHEBI:456216"/>
        <dbReference type="EC" id="2.7.11.1"/>
    </reaction>
</comment>
<dbReference type="SMART" id="SM00220">
    <property type="entry name" value="S_TKc"/>
    <property type="match status" value="1"/>
</dbReference>
<evidence type="ECO:0000256" key="3">
    <source>
        <dbReference type="ARBA" id="ARBA00022679"/>
    </source>
</evidence>
<name>A0AAN8NKK9_9PEZI</name>
<dbReference type="PROSITE" id="PS00108">
    <property type="entry name" value="PROTEIN_KINASE_ST"/>
    <property type="match status" value="1"/>
</dbReference>
<keyword evidence="2 11" id="KW-0723">Serine/threonine-protein kinase</keyword>
<keyword evidence="3" id="KW-0808">Transferase</keyword>
<keyword evidence="4" id="KW-0547">Nucleotide-binding</keyword>
<dbReference type="PROSITE" id="PS50011">
    <property type="entry name" value="PROTEIN_KINASE_DOM"/>
    <property type="match status" value="1"/>
</dbReference>
<keyword evidence="12" id="KW-1185">Reference proteome</keyword>
<dbReference type="PANTHER" id="PTHR43671">
    <property type="entry name" value="SERINE/THREONINE-PROTEIN KINASE NEK"/>
    <property type="match status" value="1"/>
</dbReference>
<dbReference type="InterPro" id="IPR011009">
    <property type="entry name" value="Kinase-like_dom_sf"/>
</dbReference>
<accession>A0AAN8NKK9</accession>
<evidence type="ECO:0000256" key="9">
    <source>
        <dbReference type="SAM" id="MobiDB-lite"/>
    </source>
</evidence>
<dbReference type="EC" id="2.7.11.1" evidence="1"/>
<dbReference type="Gene3D" id="1.10.510.10">
    <property type="entry name" value="Transferase(Phosphotransferase) domain 1"/>
    <property type="match status" value="1"/>
</dbReference>
<proteinExistence type="predicted"/>
<sequence length="536" mass="60304">MDQNSGAPISYGPYRRSGGALRPSEVVGFAPFSWGLSGPSPIENSRPQIPQEVPNRQQPSSTLESEPQELSDIPVSSSPPSALVQAYLAAGLETIKLSTPSPGGQRPRKRNKHSSAFYSLPGSYEKDFKVRRGIGAGSFGEVAIVQVISAEDGGIAHGFRLRPGMSLVAKKISTNPLKERTIYSTEWHILDILRGHRNILHAICTQQPRVTNPYGHIFMEYCDLGDLAGLVTKYRDAFRDRLRSHGLWRVMLPKEVRWLELPPNGIAYEIMTSVARGLAWMQYGVWDWPLDSAIDPDWTPIMHNDIKIDNVLLVSRQQGDECPYPIFKIGDFGAATKLGSVAFIGNSATASPERVKGCLRIPSVPEDDVFSLGAMMYSIANDVYPYEFDNSPRAHIIVRGPDETFETIPCPNSCSRADIKHFKGPYWTTKELPQTSGVCQELPHATVITKTEVKYPPPYARWWHNLVDDCIEFERQDRPHIIEVLERLYLGRRGRREDNIGNPLILWDPFWLSEEARNNLKSREHEIDAMWKEAMA</sequence>
<dbReference type="SUPFAM" id="SSF56112">
    <property type="entry name" value="Protein kinase-like (PK-like)"/>
    <property type="match status" value="1"/>
</dbReference>
<dbReference type="InterPro" id="IPR000719">
    <property type="entry name" value="Prot_kinase_dom"/>
</dbReference>
<feature type="region of interest" description="Disordered" evidence="9">
    <location>
        <begin position="1"/>
        <end position="20"/>
    </location>
</feature>
<comment type="caution">
    <text evidence="11">The sequence shown here is derived from an EMBL/GenBank/DDBJ whole genome shotgun (WGS) entry which is preliminary data.</text>
</comment>
<organism evidence="11 12">
    <name type="scientific">Orbilia javanica</name>
    <dbReference type="NCBI Taxonomy" id="47235"/>
    <lineage>
        <taxon>Eukaryota</taxon>
        <taxon>Fungi</taxon>
        <taxon>Dikarya</taxon>
        <taxon>Ascomycota</taxon>
        <taxon>Pezizomycotina</taxon>
        <taxon>Orbiliomycetes</taxon>
        <taxon>Orbiliales</taxon>
        <taxon>Orbiliaceae</taxon>
        <taxon>Orbilia</taxon>
    </lineage>
</organism>
<dbReference type="GO" id="GO:0005524">
    <property type="term" value="F:ATP binding"/>
    <property type="evidence" value="ECO:0007669"/>
    <property type="project" value="UniProtKB-KW"/>
</dbReference>
<protein>
    <recommendedName>
        <fullName evidence="1">non-specific serine/threonine protein kinase</fullName>
        <ecNumber evidence="1">2.7.11.1</ecNumber>
    </recommendedName>
</protein>
<feature type="compositionally biased region" description="Polar residues" evidence="9">
    <location>
        <begin position="42"/>
        <end position="65"/>
    </location>
</feature>
<dbReference type="AlphaFoldDB" id="A0AAN8NKK9"/>
<reference evidence="11 12" key="1">
    <citation type="submission" date="2019-10" db="EMBL/GenBank/DDBJ databases">
        <authorList>
            <person name="Palmer J.M."/>
        </authorList>
    </citation>
    <scope>NUCLEOTIDE SEQUENCE [LARGE SCALE GENOMIC DNA]</scope>
    <source>
        <strain evidence="11 12">TWF718</strain>
    </source>
</reference>
<gene>
    <name evidence="11" type="primary">KIN3_1</name>
    <name evidence="11" type="ORF">TWF718_003361</name>
</gene>
<evidence type="ECO:0000256" key="8">
    <source>
        <dbReference type="ARBA" id="ARBA00048679"/>
    </source>
</evidence>
<evidence type="ECO:0000256" key="6">
    <source>
        <dbReference type="ARBA" id="ARBA00022840"/>
    </source>
</evidence>